<evidence type="ECO:0000313" key="8">
    <source>
        <dbReference type="EMBL" id="HJG90064.1"/>
    </source>
</evidence>
<gene>
    <name evidence="7" type="primary">atpH</name>
    <name evidence="8" type="ORF">K8U91_11415</name>
</gene>
<keyword evidence="7" id="KW-1003">Cell membrane</keyword>
<keyword evidence="7" id="KW-0139">CF(1)</keyword>
<dbReference type="GO" id="GO:0045259">
    <property type="term" value="C:proton-transporting ATP synthase complex"/>
    <property type="evidence" value="ECO:0007669"/>
    <property type="project" value="UniProtKB-KW"/>
</dbReference>
<dbReference type="AlphaFoldDB" id="A0A921MTZ1"/>
<keyword evidence="4 7" id="KW-0406">Ion transport</keyword>
<reference evidence="8" key="1">
    <citation type="journal article" date="2021" name="PeerJ">
        <title>Extensive microbial diversity within the chicken gut microbiome revealed by metagenomics and culture.</title>
        <authorList>
            <person name="Gilroy R."/>
            <person name="Ravi A."/>
            <person name="Getino M."/>
            <person name="Pursley I."/>
            <person name="Horton D.L."/>
            <person name="Alikhan N.F."/>
            <person name="Baker D."/>
            <person name="Gharbi K."/>
            <person name="Hall N."/>
            <person name="Watson M."/>
            <person name="Adriaenssens E.M."/>
            <person name="Foster-Nyarko E."/>
            <person name="Jarju S."/>
            <person name="Secka A."/>
            <person name="Antonio M."/>
            <person name="Oren A."/>
            <person name="Chaudhuri R.R."/>
            <person name="La Ragione R."/>
            <person name="Hildebrand F."/>
            <person name="Pallen M.J."/>
        </authorList>
    </citation>
    <scope>NUCLEOTIDE SEQUENCE</scope>
    <source>
        <strain evidence="8">CHK121-7720</strain>
    </source>
</reference>
<comment type="caution">
    <text evidence="8">The sequence shown here is derived from an EMBL/GenBank/DDBJ whole genome shotgun (WGS) entry which is preliminary data.</text>
</comment>
<reference evidence="8" key="2">
    <citation type="submission" date="2021-09" db="EMBL/GenBank/DDBJ databases">
        <authorList>
            <person name="Gilroy R."/>
        </authorList>
    </citation>
    <scope>NUCLEOTIDE SEQUENCE</scope>
    <source>
        <strain evidence="8">CHK121-7720</strain>
    </source>
</reference>
<evidence type="ECO:0000256" key="1">
    <source>
        <dbReference type="ARBA" id="ARBA00004370"/>
    </source>
</evidence>
<dbReference type="HAMAP" id="MF_01416">
    <property type="entry name" value="ATP_synth_delta_bact"/>
    <property type="match status" value="1"/>
</dbReference>
<dbReference type="InterPro" id="IPR026015">
    <property type="entry name" value="ATP_synth_OSCP/delta_N_sf"/>
</dbReference>
<evidence type="ECO:0000313" key="9">
    <source>
        <dbReference type="Proteomes" id="UP000757103"/>
    </source>
</evidence>
<keyword evidence="5 7" id="KW-0472">Membrane</keyword>
<dbReference type="PANTHER" id="PTHR11910">
    <property type="entry name" value="ATP SYNTHASE DELTA CHAIN"/>
    <property type="match status" value="1"/>
</dbReference>
<organism evidence="8 9">
    <name type="scientific">Barnesiella viscericola</name>
    <dbReference type="NCBI Taxonomy" id="397865"/>
    <lineage>
        <taxon>Bacteria</taxon>
        <taxon>Pseudomonadati</taxon>
        <taxon>Bacteroidota</taxon>
        <taxon>Bacteroidia</taxon>
        <taxon>Bacteroidales</taxon>
        <taxon>Barnesiellaceae</taxon>
        <taxon>Barnesiella</taxon>
    </lineage>
</organism>
<dbReference type="NCBIfam" id="TIGR01145">
    <property type="entry name" value="ATP_synt_delta"/>
    <property type="match status" value="1"/>
</dbReference>
<evidence type="ECO:0000256" key="7">
    <source>
        <dbReference type="HAMAP-Rule" id="MF_01416"/>
    </source>
</evidence>
<keyword evidence="2 7" id="KW-0813">Transport</keyword>
<protein>
    <recommendedName>
        <fullName evidence="7">ATP synthase subunit delta</fullName>
    </recommendedName>
    <alternativeName>
        <fullName evidence="7">ATP synthase F(1) sector subunit delta</fullName>
    </alternativeName>
    <alternativeName>
        <fullName evidence="7">F-type ATPase subunit delta</fullName>
        <shortName evidence="7">F-ATPase subunit delta</shortName>
    </alternativeName>
</protein>
<dbReference type="GeneID" id="90529713"/>
<dbReference type="SUPFAM" id="SSF47928">
    <property type="entry name" value="N-terminal domain of the delta subunit of the F1F0-ATP synthase"/>
    <property type="match status" value="1"/>
</dbReference>
<comment type="subcellular location">
    <subcellularLocation>
        <location evidence="7">Cell membrane</location>
        <topology evidence="7">Peripheral membrane protein</topology>
    </subcellularLocation>
    <subcellularLocation>
        <location evidence="1">Membrane</location>
    </subcellularLocation>
</comment>
<evidence type="ECO:0000256" key="2">
    <source>
        <dbReference type="ARBA" id="ARBA00022448"/>
    </source>
</evidence>
<evidence type="ECO:0000256" key="3">
    <source>
        <dbReference type="ARBA" id="ARBA00022781"/>
    </source>
</evidence>
<accession>A0A921MTZ1</accession>
<dbReference type="EMBL" id="DYUD01000030">
    <property type="protein sequence ID" value="HJG90064.1"/>
    <property type="molecule type" value="Genomic_DNA"/>
</dbReference>
<proteinExistence type="inferred from homology"/>
<dbReference type="GO" id="GO:0046933">
    <property type="term" value="F:proton-transporting ATP synthase activity, rotational mechanism"/>
    <property type="evidence" value="ECO:0007669"/>
    <property type="project" value="UniProtKB-UniRule"/>
</dbReference>
<evidence type="ECO:0000256" key="4">
    <source>
        <dbReference type="ARBA" id="ARBA00023065"/>
    </source>
</evidence>
<dbReference type="Proteomes" id="UP000757103">
    <property type="component" value="Unassembled WGS sequence"/>
</dbReference>
<keyword evidence="6 7" id="KW-0066">ATP synthesis</keyword>
<name>A0A921MTZ1_9BACT</name>
<sequence>MNEGLIPNRYAKALYKYAQEHGVAEAIYEEMKRLDDAFKAHPEFSKVLGNPALSPSDKVRVLSSAFGEKPDDYLLRFVQLVIKNRRETFVRSIGLAYQDIYRRANHIARVTITTATALNKEVLGRIGDLMKKQTDKTLEFVYEIDPTLIGGFILRVDSMQLDASVNSELKKLRLKLLNSK</sequence>
<keyword evidence="3 7" id="KW-0375">Hydrogen ion transport</keyword>
<comment type="similarity">
    <text evidence="7">Belongs to the ATPase delta chain family.</text>
</comment>
<comment type="function">
    <text evidence="7">F(1)F(0) ATP synthase produces ATP from ADP in the presence of a proton or sodium gradient. F-type ATPases consist of two structural domains, F(1) containing the extramembraneous catalytic core and F(0) containing the membrane proton channel, linked together by a central stalk and a peripheral stalk. During catalysis, ATP synthesis in the catalytic domain of F(1) is coupled via a rotary mechanism of the central stalk subunits to proton translocation.</text>
</comment>
<evidence type="ECO:0000256" key="5">
    <source>
        <dbReference type="ARBA" id="ARBA00023136"/>
    </source>
</evidence>
<dbReference type="GO" id="GO:0005886">
    <property type="term" value="C:plasma membrane"/>
    <property type="evidence" value="ECO:0007669"/>
    <property type="project" value="UniProtKB-SubCell"/>
</dbReference>
<dbReference type="Gene3D" id="1.10.520.20">
    <property type="entry name" value="N-terminal domain of the delta subunit of the F1F0-ATP synthase"/>
    <property type="match status" value="1"/>
</dbReference>
<dbReference type="PRINTS" id="PR00125">
    <property type="entry name" value="ATPASEDELTA"/>
</dbReference>
<dbReference type="RefSeq" id="WP_025279052.1">
    <property type="nucleotide sequence ID" value="NZ_CALUJX010000001.1"/>
</dbReference>
<dbReference type="Pfam" id="PF00213">
    <property type="entry name" value="OSCP"/>
    <property type="match status" value="1"/>
</dbReference>
<dbReference type="NCBIfam" id="NF009964">
    <property type="entry name" value="PRK13429.1-3"/>
    <property type="match status" value="1"/>
</dbReference>
<comment type="function">
    <text evidence="7">This protein is part of the stalk that links CF(0) to CF(1). It either transmits conformational changes from CF(0) to CF(1) or is implicated in proton conduction.</text>
</comment>
<dbReference type="InterPro" id="IPR000711">
    <property type="entry name" value="ATPase_OSCP/dsu"/>
</dbReference>
<evidence type="ECO:0000256" key="6">
    <source>
        <dbReference type="ARBA" id="ARBA00023310"/>
    </source>
</evidence>